<reference evidence="3" key="1">
    <citation type="submission" date="2025-08" db="UniProtKB">
        <authorList>
            <consortium name="Ensembl"/>
        </authorList>
    </citation>
    <scope>IDENTIFICATION</scope>
</reference>
<organism evidence="3 4">
    <name type="scientific">Astyanax mexicanus</name>
    <name type="common">Blind cave fish</name>
    <name type="synonym">Astyanax fasciatus mexicanus</name>
    <dbReference type="NCBI Taxonomy" id="7994"/>
    <lineage>
        <taxon>Eukaryota</taxon>
        <taxon>Metazoa</taxon>
        <taxon>Chordata</taxon>
        <taxon>Craniata</taxon>
        <taxon>Vertebrata</taxon>
        <taxon>Euteleostomi</taxon>
        <taxon>Actinopterygii</taxon>
        <taxon>Neopterygii</taxon>
        <taxon>Teleostei</taxon>
        <taxon>Ostariophysi</taxon>
        <taxon>Characiformes</taxon>
        <taxon>Characoidei</taxon>
        <taxon>Acestrorhamphidae</taxon>
        <taxon>Acestrorhamphinae</taxon>
        <taxon>Astyanax</taxon>
    </lineage>
</organism>
<evidence type="ECO:0000256" key="2">
    <source>
        <dbReference type="SAM" id="MobiDB-lite"/>
    </source>
</evidence>
<feature type="compositionally biased region" description="Gly residues" evidence="2">
    <location>
        <begin position="15"/>
        <end position="30"/>
    </location>
</feature>
<evidence type="ECO:0000256" key="1">
    <source>
        <dbReference type="SAM" id="Coils"/>
    </source>
</evidence>
<protein>
    <submittedName>
        <fullName evidence="3">Uncharacterized protein</fullName>
    </submittedName>
</protein>
<accession>A0A8B9GPA6</accession>
<name>A0A8B9GPA6_ASTMX</name>
<evidence type="ECO:0000313" key="3">
    <source>
        <dbReference type="Ensembl" id="ENSAMXP00005001838.1"/>
    </source>
</evidence>
<feature type="coiled-coil region" evidence="1">
    <location>
        <begin position="50"/>
        <end position="77"/>
    </location>
</feature>
<feature type="region of interest" description="Disordered" evidence="2">
    <location>
        <begin position="1"/>
        <end position="30"/>
    </location>
</feature>
<evidence type="ECO:0000313" key="4">
    <source>
        <dbReference type="Proteomes" id="UP000694621"/>
    </source>
</evidence>
<proteinExistence type="predicted"/>
<dbReference type="Ensembl" id="ENSAMXT00005002039.1">
    <property type="protein sequence ID" value="ENSAMXP00005001838.1"/>
    <property type="gene ID" value="ENSAMXG00005001028.1"/>
</dbReference>
<sequence>MMCEVMPTISEDGRTGGVSGSGTGGGTEGGGLECVMVSMLAERERLLDSLRDTQETLSTAQLRLRELSHEKESLQRQLSIALPQVITKTLQKPASDSTGHLNILTQTCLY</sequence>
<keyword evidence="1" id="KW-0175">Coiled coil</keyword>
<dbReference type="AlphaFoldDB" id="A0A8B9GPA6"/>
<dbReference type="Proteomes" id="UP000694621">
    <property type="component" value="Unplaced"/>
</dbReference>